<sequence length="124" mass="13219">MQEVNALTPAGKTPLTSAVEQAADVLDYRQKPGVVVVLTDGEETCGGSPCDLGKRLHDAAADLTVHVIAYRTSYFSWTGAQSVLGIKCLADTNNGLYVTAESQEELVTAFRDTLSCPMLSEARP</sequence>
<dbReference type="Proteomes" id="UP000095042">
    <property type="component" value="Unassembled WGS sequence"/>
</dbReference>
<dbReference type="InterPro" id="IPR036465">
    <property type="entry name" value="vWFA_dom_sf"/>
</dbReference>
<evidence type="ECO:0008006" key="3">
    <source>
        <dbReference type="Google" id="ProtNLM"/>
    </source>
</evidence>
<evidence type="ECO:0000313" key="1">
    <source>
        <dbReference type="EMBL" id="ODS02699.1"/>
    </source>
</evidence>
<evidence type="ECO:0000313" key="2">
    <source>
        <dbReference type="Proteomes" id="UP000095042"/>
    </source>
</evidence>
<comment type="caution">
    <text evidence="1">The sequence shown here is derived from an EMBL/GenBank/DDBJ whole genome shotgun (WGS) entry which is preliminary data.</text>
</comment>
<dbReference type="Gene3D" id="3.40.50.410">
    <property type="entry name" value="von Willebrand factor, type A domain"/>
    <property type="match status" value="1"/>
</dbReference>
<accession>A0A1E3WA68</accession>
<dbReference type="OrthoDB" id="9783818at2"/>
<dbReference type="SUPFAM" id="SSF53300">
    <property type="entry name" value="vWA-like"/>
    <property type="match status" value="1"/>
</dbReference>
<name>A0A1E3WA68_9HYPH</name>
<gene>
    <name evidence="1" type="ORF">AUC71_13840</name>
</gene>
<keyword evidence="2" id="KW-1185">Reference proteome</keyword>
<dbReference type="AlphaFoldDB" id="A0A1E3WA68"/>
<protein>
    <recommendedName>
        <fullName evidence="3">VWFA domain-containing protein</fullName>
    </recommendedName>
</protein>
<organism evidence="1 2">
    <name type="scientific">Methyloceanibacter marginalis</name>
    <dbReference type="NCBI Taxonomy" id="1774971"/>
    <lineage>
        <taxon>Bacteria</taxon>
        <taxon>Pseudomonadati</taxon>
        <taxon>Pseudomonadota</taxon>
        <taxon>Alphaproteobacteria</taxon>
        <taxon>Hyphomicrobiales</taxon>
        <taxon>Hyphomicrobiaceae</taxon>
        <taxon>Methyloceanibacter</taxon>
    </lineage>
</organism>
<reference evidence="1 2" key="1">
    <citation type="journal article" date="2016" name="Environ. Microbiol.">
        <title>New Methyloceanibacter diversity from North Sea sediments includes methanotroph containing solely the soluble methane monooxygenase.</title>
        <authorList>
            <person name="Vekeman B."/>
            <person name="Kerckhof F.M."/>
            <person name="Cremers G."/>
            <person name="de Vos P."/>
            <person name="Vandamme P."/>
            <person name="Boon N."/>
            <person name="Op den Camp H.J."/>
            <person name="Heylen K."/>
        </authorList>
    </citation>
    <scope>NUCLEOTIDE SEQUENCE [LARGE SCALE GENOMIC DNA]</scope>
    <source>
        <strain evidence="1 2">R-67177</strain>
    </source>
</reference>
<proteinExistence type="predicted"/>
<dbReference type="EMBL" id="LPWD01000247">
    <property type="protein sequence ID" value="ODS02699.1"/>
    <property type="molecule type" value="Genomic_DNA"/>
</dbReference>